<feature type="transmembrane region" description="Helical" evidence="1">
    <location>
        <begin position="120"/>
        <end position="142"/>
    </location>
</feature>
<keyword evidence="3" id="KW-1185">Reference proteome</keyword>
<keyword evidence="1" id="KW-0472">Membrane</keyword>
<dbReference type="GO" id="GO:0009390">
    <property type="term" value="C:dimethyl sulfoxide reductase complex"/>
    <property type="evidence" value="ECO:0007669"/>
    <property type="project" value="TreeGrafter"/>
</dbReference>
<gene>
    <name evidence="2" type="ORF">EUA98_19585</name>
</gene>
<feature type="transmembrane region" description="Helical" evidence="1">
    <location>
        <begin position="48"/>
        <end position="67"/>
    </location>
</feature>
<dbReference type="Proteomes" id="UP000293764">
    <property type="component" value="Unassembled WGS sequence"/>
</dbReference>
<feature type="non-terminal residue" evidence="2">
    <location>
        <position position="191"/>
    </location>
</feature>
<dbReference type="GO" id="GO:0019645">
    <property type="term" value="P:anaerobic electron transport chain"/>
    <property type="evidence" value="ECO:0007669"/>
    <property type="project" value="InterPro"/>
</dbReference>
<evidence type="ECO:0000313" key="3">
    <source>
        <dbReference type="Proteomes" id="UP000293764"/>
    </source>
</evidence>
<keyword evidence="1" id="KW-1133">Transmembrane helix</keyword>
<dbReference type="OrthoDB" id="4394845at2"/>
<name>A0A4Q5MUQ5_9MICO</name>
<reference evidence="2 3" key="1">
    <citation type="submission" date="2019-01" db="EMBL/GenBank/DDBJ databases">
        <title>Novel species of Cellulomonas.</title>
        <authorList>
            <person name="Liu Q."/>
            <person name="Xin Y.-H."/>
        </authorList>
    </citation>
    <scope>NUCLEOTIDE SEQUENCE [LARGE SCALE GENOMIC DNA]</scope>
    <source>
        <strain evidence="2 3">HLT2-17</strain>
    </source>
</reference>
<dbReference type="PANTHER" id="PTHR38095:SF2">
    <property type="entry name" value="ANAEROBIC DIMETHYL SULFOXIDE REDUCTASE CHAIN C"/>
    <property type="match status" value="1"/>
</dbReference>
<keyword evidence="1" id="KW-0812">Transmembrane</keyword>
<comment type="caution">
    <text evidence="2">The sequence shown here is derived from an EMBL/GenBank/DDBJ whole genome shotgun (WGS) entry which is preliminary data.</text>
</comment>
<dbReference type="RefSeq" id="WP_130104352.1">
    <property type="nucleotide sequence ID" value="NZ_SDWW01000119.1"/>
</dbReference>
<feature type="transmembrane region" description="Helical" evidence="1">
    <location>
        <begin position="154"/>
        <end position="178"/>
    </location>
</feature>
<dbReference type="Pfam" id="PF04976">
    <property type="entry name" value="DmsC"/>
    <property type="match status" value="1"/>
</dbReference>
<accession>A0A4Q5MUQ5</accession>
<feature type="transmembrane region" description="Helical" evidence="1">
    <location>
        <begin position="6"/>
        <end position="28"/>
    </location>
</feature>
<proteinExistence type="predicted"/>
<dbReference type="EMBL" id="SDWW01000119">
    <property type="protein sequence ID" value="RYV49292.1"/>
    <property type="molecule type" value="Genomic_DNA"/>
</dbReference>
<evidence type="ECO:0000256" key="1">
    <source>
        <dbReference type="SAM" id="Phobius"/>
    </source>
</evidence>
<dbReference type="InterPro" id="IPR007059">
    <property type="entry name" value="DmsC"/>
</dbReference>
<feature type="transmembrane region" description="Helical" evidence="1">
    <location>
        <begin position="87"/>
        <end position="108"/>
    </location>
</feature>
<protein>
    <submittedName>
        <fullName evidence="2">Dimethylsulfoxide reductase</fullName>
    </submittedName>
</protein>
<dbReference type="GO" id="GO:0005886">
    <property type="term" value="C:plasma membrane"/>
    <property type="evidence" value="ECO:0007669"/>
    <property type="project" value="TreeGrafter"/>
</dbReference>
<organism evidence="2 3">
    <name type="scientific">Pengzhenrongella frigida</name>
    <dbReference type="NCBI Taxonomy" id="1259133"/>
    <lineage>
        <taxon>Bacteria</taxon>
        <taxon>Bacillati</taxon>
        <taxon>Actinomycetota</taxon>
        <taxon>Actinomycetes</taxon>
        <taxon>Micrococcales</taxon>
        <taxon>Pengzhenrongella</taxon>
    </lineage>
</organism>
<dbReference type="PANTHER" id="PTHR38095">
    <property type="entry name" value="ANAEROBIC DIMETHYL SULFOXIDE REDUCTASE CHAIN YNFH"/>
    <property type="match status" value="1"/>
</dbReference>
<sequence length="191" mass="20278">MNTHELPMIIFTVLGQMSVGAFVVLGIVQVAAARRYGAGAIDKVTDPALYAIGPALVLGLGASMLHMNDITNTLNVVRHLGTSPLSAEIVFGVAFAGLGFVFAAAQWFKWGTPRLRQVLAGLTALVGLGLVASMSMIYYTLVTVPAWHSWATPVQFFTTTFLLGTLAVGAALTGAVMWRRRAWTTDITGVP</sequence>
<dbReference type="GO" id="GO:0009389">
    <property type="term" value="F:dimethyl sulfoxide reductase activity"/>
    <property type="evidence" value="ECO:0007669"/>
    <property type="project" value="TreeGrafter"/>
</dbReference>
<evidence type="ECO:0000313" key="2">
    <source>
        <dbReference type="EMBL" id="RYV49292.1"/>
    </source>
</evidence>
<dbReference type="AlphaFoldDB" id="A0A4Q5MUQ5"/>